<evidence type="ECO:0000256" key="1">
    <source>
        <dbReference type="SAM" id="SignalP"/>
    </source>
</evidence>
<dbReference type="InterPro" id="IPR059168">
    <property type="entry name" value="PATE2-like_ECD_3FTx"/>
</dbReference>
<sequence>MGSRIFQVLLLGIFIVLFMDEGDRVLTTKWVRFCNECNFFDGQKCIQEMKNCWKINIMFQNRSCRTDHFYFYDRLTGRYLYRYTSLSCETCEEGMFQVFHDLLRETYCCIDNDRCNDPNDIPDITREYVSYDTDRIVKK</sequence>
<proteinExistence type="predicted"/>
<comment type="caution">
    <text evidence="2">The sequence shown here is derived from an EMBL/GenBank/DDBJ whole genome shotgun (WGS) entry which is preliminary data.</text>
</comment>
<feature type="chain" id="PRO_5029536145" description="Prostate and testis expressed 2" evidence="1">
    <location>
        <begin position="23"/>
        <end position="139"/>
    </location>
</feature>
<keyword evidence="1" id="KW-0732">Signal</keyword>
<dbReference type="CDD" id="cd23578">
    <property type="entry name" value="TFP_LU_ECD_PATE2"/>
    <property type="match status" value="1"/>
</dbReference>
<gene>
    <name evidence="2" type="ORF">mMyoMyo1_010069</name>
</gene>
<evidence type="ECO:0000313" key="2">
    <source>
        <dbReference type="EMBL" id="KAF6282424.1"/>
    </source>
</evidence>
<dbReference type="AlphaFoldDB" id="A0A7J7S2C1"/>
<feature type="signal peptide" evidence="1">
    <location>
        <begin position="1"/>
        <end position="22"/>
    </location>
</feature>
<evidence type="ECO:0000313" key="3">
    <source>
        <dbReference type="Proteomes" id="UP000527355"/>
    </source>
</evidence>
<accession>A0A7J7S2C1</accession>
<reference evidence="2 3" key="1">
    <citation type="journal article" date="2020" name="Nature">
        <title>Six reference-quality genomes reveal evolution of bat adaptations.</title>
        <authorList>
            <person name="Jebb D."/>
            <person name="Huang Z."/>
            <person name="Pippel M."/>
            <person name="Hughes G.M."/>
            <person name="Lavrichenko K."/>
            <person name="Devanna P."/>
            <person name="Winkler S."/>
            <person name="Jermiin L.S."/>
            <person name="Skirmuntt E.C."/>
            <person name="Katzourakis A."/>
            <person name="Burkitt-Gray L."/>
            <person name="Ray D.A."/>
            <person name="Sullivan K.A.M."/>
            <person name="Roscito J.G."/>
            <person name="Kirilenko B.M."/>
            <person name="Davalos L.M."/>
            <person name="Corthals A.P."/>
            <person name="Power M.L."/>
            <person name="Jones G."/>
            <person name="Ransome R.D."/>
            <person name="Dechmann D.K.N."/>
            <person name="Locatelli A.G."/>
            <person name="Puechmaille S.J."/>
            <person name="Fedrigo O."/>
            <person name="Jarvis E.D."/>
            <person name="Hiller M."/>
            <person name="Vernes S.C."/>
            <person name="Myers E.W."/>
            <person name="Teeling E.C."/>
        </authorList>
    </citation>
    <scope>NUCLEOTIDE SEQUENCE [LARGE SCALE GENOMIC DNA]</scope>
    <source>
        <strain evidence="2">MMyoMyo1</strain>
        <tissue evidence="2">Flight muscle</tissue>
    </source>
</reference>
<protein>
    <recommendedName>
        <fullName evidence="4">Prostate and testis expressed 2</fullName>
    </recommendedName>
</protein>
<organism evidence="2 3">
    <name type="scientific">Myotis myotis</name>
    <name type="common">Greater mouse-eared bat</name>
    <name type="synonym">Vespertilio myotis</name>
    <dbReference type="NCBI Taxonomy" id="51298"/>
    <lineage>
        <taxon>Eukaryota</taxon>
        <taxon>Metazoa</taxon>
        <taxon>Chordata</taxon>
        <taxon>Craniata</taxon>
        <taxon>Vertebrata</taxon>
        <taxon>Euteleostomi</taxon>
        <taxon>Mammalia</taxon>
        <taxon>Eutheria</taxon>
        <taxon>Laurasiatheria</taxon>
        <taxon>Chiroptera</taxon>
        <taxon>Yangochiroptera</taxon>
        <taxon>Vespertilionidae</taxon>
        <taxon>Myotis</taxon>
    </lineage>
</organism>
<evidence type="ECO:0008006" key="4">
    <source>
        <dbReference type="Google" id="ProtNLM"/>
    </source>
</evidence>
<dbReference type="Proteomes" id="UP000527355">
    <property type="component" value="Unassembled WGS sequence"/>
</dbReference>
<dbReference type="EMBL" id="JABWUV010000020">
    <property type="protein sequence ID" value="KAF6282424.1"/>
    <property type="molecule type" value="Genomic_DNA"/>
</dbReference>
<keyword evidence="3" id="KW-1185">Reference proteome</keyword>
<name>A0A7J7S2C1_MYOMY</name>